<protein>
    <submittedName>
        <fullName evidence="1">Uncharacterized protein</fullName>
    </submittedName>
</protein>
<sequence length="191" mass="21151">SAVRHISAATLRFLYLGSASTPRISYPRIGGLFASEPALSTGKCNTRLSLAVPASLLFTQCARCWRIKSAACQAWLAPKQNLPLHPTVNNHLRAPQHTTASPPPSTQVLWSWTSPFLLLSPKALRSASGPSLLPPRRLTLPIAAFRQERVWRLGIREHQHWSLLPRHHTLTDVRAAPDCPLLLSVALWPFV</sequence>
<organism evidence="1 2">
    <name type="scientific">Byssothecium circinans</name>
    <dbReference type="NCBI Taxonomy" id="147558"/>
    <lineage>
        <taxon>Eukaryota</taxon>
        <taxon>Fungi</taxon>
        <taxon>Dikarya</taxon>
        <taxon>Ascomycota</taxon>
        <taxon>Pezizomycotina</taxon>
        <taxon>Dothideomycetes</taxon>
        <taxon>Pleosporomycetidae</taxon>
        <taxon>Pleosporales</taxon>
        <taxon>Massarineae</taxon>
        <taxon>Massarinaceae</taxon>
        <taxon>Byssothecium</taxon>
    </lineage>
</organism>
<name>A0A6A5U4Q1_9PLEO</name>
<dbReference type="Proteomes" id="UP000800035">
    <property type="component" value="Unassembled WGS sequence"/>
</dbReference>
<reference evidence="1" key="1">
    <citation type="journal article" date="2020" name="Stud. Mycol.">
        <title>101 Dothideomycetes genomes: a test case for predicting lifestyles and emergence of pathogens.</title>
        <authorList>
            <person name="Haridas S."/>
            <person name="Albert R."/>
            <person name="Binder M."/>
            <person name="Bloem J."/>
            <person name="Labutti K."/>
            <person name="Salamov A."/>
            <person name="Andreopoulos B."/>
            <person name="Baker S."/>
            <person name="Barry K."/>
            <person name="Bills G."/>
            <person name="Bluhm B."/>
            <person name="Cannon C."/>
            <person name="Castanera R."/>
            <person name="Culley D."/>
            <person name="Daum C."/>
            <person name="Ezra D."/>
            <person name="Gonzalez J."/>
            <person name="Henrissat B."/>
            <person name="Kuo A."/>
            <person name="Liang C."/>
            <person name="Lipzen A."/>
            <person name="Lutzoni F."/>
            <person name="Magnuson J."/>
            <person name="Mondo S."/>
            <person name="Nolan M."/>
            <person name="Ohm R."/>
            <person name="Pangilinan J."/>
            <person name="Park H.-J."/>
            <person name="Ramirez L."/>
            <person name="Alfaro M."/>
            <person name="Sun H."/>
            <person name="Tritt A."/>
            <person name="Yoshinaga Y."/>
            <person name="Zwiers L.-H."/>
            <person name="Turgeon B."/>
            <person name="Goodwin S."/>
            <person name="Spatafora J."/>
            <person name="Crous P."/>
            <person name="Grigoriev I."/>
        </authorList>
    </citation>
    <scope>NUCLEOTIDE SEQUENCE</scope>
    <source>
        <strain evidence="1">CBS 675.92</strain>
    </source>
</reference>
<gene>
    <name evidence="1" type="ORF">CC80DRAFT_525644</name>
</gene>
<dbReference type="AlphaFoldDB" id="A0A6A5U4Q1"/>
<keyword evidence="2" id="KW-1185">Reference proteome</keyword>
<dbReference type="EMBL" id="ML976992">
    <property type="protein sequence ID" value="KAF1956107.1"/>
    <property type="molecule type" value="Genomic_DNA"/>
</dbReference>
<evidence type="ECO:0000313" key="2">
    <source>
        <dbReference type="Proteomes" id="UP000800035"/>
    </source>
</evidence>
<accession>A0A6A5U4Q1</accession>
<feature type="non-terminal residue" evidence="1">
    <location>
        <position position="191"/>
    </location>
</feature>
<evidence type="ECO:0000313" key="1">
    <source>
        <dbReference type="EMBL" id="KAF1956107.1"/>
    </source>
</evidence>
<feature type="non-terminal residue" evidence="1">
    <location>
        <position position="1"/>
    </location>
</feature>
<proteinExistence type="predicted"/>